<dbReference type="Pfam" id="PF25796">
    <property type="entry name" value="BREX_BrxC_4th"/>
    <property type="match status" value="1"/>
</dbReference>
<gene>
    <name evidence="5" type="primary">brxC</name>
    <name evidence="5" type="ORF">QLQ84_12785</name>
</gene>
<sequence length="1241" mass="140718">MRIQELFQKPLHRPINGVVKADQKDRETVYQELDEYIVTKELEKHFRAFFESYATPLRDPSIANRVGVWISGFFGSGKSHFLKALSYLLANIEAEDEAGNRRRAADFFDEQKLHDPMIRADVAKAVHEPADVILFNIASKASENDAGNPILHVFLRVFNEYQGFSGDHPHIAHMERHLAQRGVYNRFREAFQMASGLAWEKERDGYQFYQDDIEQAISQALDLSPDAAHKWFEEAEETFSVSVEKFCRWVREFLDAKSLTQRIVFMVDEVGGFIGSDTRLMLTLQTLTENLGTICGGRAWIVVTSQADMDAVLGEMTAAKANDFSKIAGRFKTRLSLSSSNSDEVIRKRLLAKTPEASGELAQVFEAKGSILRNQLTFDRSGPTLRNVDGAESFVVNYPFVPYHFQLVQKVFEEIRKVGATGAHLAYGERSMLDAFQMAAKAVGDQEVGALVPMHSFYRAVEGFLDTAVKRTIDQASENAALDAFDVEILRTLFMIRYVDLVKGTLDNLVTLSITRIDDDRLAIRERLEGTLARLEKESLVTRNGEEYLFLTNEERDITRKIKATEITSSDENKLLAEMIYKDRLRDRNKYRYPLNKTDYTIGRYLDGHTIDGRFQSQLRVEVVSPLDIDYTQSYADQNGEAGCIHRSNENQGQVLIRLGDNKAFFDDLRTYLKTEKYIRLNAASGDSSVERILADRGRENQERRKHLLVRLEDMLLDADVYALGQKLDINRSQLSARLDDACQYLLENTYSKLGYLQVLTPDPMRELLAVMTADDIGQQAIELDGEEGNPQAVREVEQYIGLHGGEPVPLTPLLERFSIRPFGWPVEETLLILGRLYAVGRLTFHTAGPALPGKEAFELLNNSRRRGEVRIQKKRQTDDAVLRQVRNLTKDLFTKLGPSSETELYAFYVEQFSEWRKHLEAYRSKTEVGRFPGRAAIDSTLKEVELLLRIDDSFDFFKAVAEQQKDLRDLEEEYRDLYEFFTKQLTTWKQLDQALTRFQPNRPALEKEPEAKAALAELDRIYASEAPYGMLQKVAGLIHTVDEVNRRLLEQKREHAIGLIDKRIARVSAEIVKSGIGTPELSNRLLRPLQLLKQEIEGATSIAQIYLLQGDTANEREQDSLDQLHREQKAEADRQRTAREAANNAGSRDIHAKSTGDTDAAKGGSSATGSPNAATSPSEVRERGPVAAPKPVVDVSVSQVLSRTHEGVYLESQQEVDAFLDALKRELEGAIQDNKRIRLR</sequence>
<feature type="compositionally biased region" description="Basic and acidic residues" evidence="1">
    <location>
        <begin position="1117"/>
        <end position="1140"/>
    </location>
</feature>
<evidence type="ECO:0000259" key="4">
    <source>
        <dbReference type="Pfam" id="PF25796"/>
    </source>
</evidence>
<dbReference type="Pfam" id="PF25792">
    <property type="entry name" value="BREX_BrxC_helical"/>
    <property type="match status" value="1"/>
</dbReference>
<feature type="region of interest" description="Disordered" evidence="1">
    <location>
        <begin position="1117"/>
        <end position="1191"/>
    </location>
</feature>
<feature type="domain" description="Probable ATP-binding protein BrxC alpha-helical" evidence="3">
    <location>
        <begin position="883"/>
        <end position="1003"/>
    </location>
</feature>
<dbReference type="SUPFAM" id="SSF52540">
    <property type="entry name" value="P-loop containing nucleoside triphosphate hydrolases"/>
    <property type="match status" value="1"/>
</dbReference>
<evidence type="ECO:0000259" key="2">
    <source>
        <dbReference type="Pfam" id="PF25791"/>
    </source>
</evidence>
<evidence type="ECO:0000313" key="6">
    <source>
        <dbReference type="Proteomes" id="UP001244242"/>
    </source>
</evidence>
<evidence type="ECO:0000259" key="3">
    <source>
        <dbReference type="Pfam" id="PF25792"/>
    </source>
</evidence>
<dbReference type="InterPro" id="IPR058036">
    <property type="entry name" value="BREX_BrxC_4th"/>
</dbReference>
<dbReference type="NCBIfam" id="NF033441">
    <property type="entry name" value="BREX_BrxC"/>
    <property type="match status" value="1"/>
</dbReference>
<name>A0ABT6VL27_9GAMM</name>
<accession>A0ABT6VL27</accession>
<organism evidence="5 6">
    <name type="scientific">Halomonas kalidii</name>
    <dbReference type="NCBI Taxonomy" id="3043293"/>
    <lineage>
        <taxon>Bacteria</taxon>
        <taxon>Pseudomonadati</taxon>
        <taxon>Pseudomonadota</taxon>
        <taxon>Gammaproteobacteria</taxon>
        <taxon>Oceanospirillales</taxon>
        <taxon>Halomonadaceae</taxon>
        <taxon>Halomonas</taxon>
    </lineage>
</organism>
<dbReference type="InterPro" id="IPR027417">
    <property type="entry name" value="P-loop_NTPase"/>
</dbReference>
<feature type="domain" description="Probable ATP-binding protein BrxC 4th six-stranded beta-sheet" evidence="4">
    <location>
        <begin position="565"/>
        <end position="746"/>
    </location>
</feature>
<protein>
    <submittedName>
        <fullName evidence="5">BREX system P-loop protein BrxC</fullName>
    </submittedName>
</protein>
<dbReference type="RefSeq" id="WP_282722141.1">
    <property type="nucleotide sequence ID" value="NZ_JASCQO010000038.1"/>
</dbReference>
<dbReference type="InterPro" id="IPR058038">
    <property type="entry name" value="BREX_BrxC_wHTH"/>
</dbReference>
<feature type="compositionally biased region" description="Basic and acidic residues" evidence="1">
    <location>
        <begin position="1149"/>
        <end position="1161"/>
    </location>
</feature>
<proteinExistence type="predicted"/>
<comment type="caution">
    <text evidence="5">The sequence shown here is derived from an EMBL/GenBank/DDBJ whole genome shotgun (WGS) entry which is preliminary data.</text>
</comment>
<dbReference type="Proteomes" id="UP001244242">
    <property type="component" value="Unassembled WGS sequence"/>
</dbReference>
<dbReference type="InterPro" id="IPR047679">
    <property type="entry name" value="BREX_BrxC"/>
</dbReference>
<dbReference type="EMBL" id="JASCQO010000038">
    <property type="protein sequence ID" value="MDI5934664.1"/>
    <property type="molecule type" value="Genomic_DNA"/>
</dbReference>
<feature type="domain" description="Probable ATP-binding protein BrxC winged helix-turn-helix" evidence="2">
    <location>
        <begin position="753"/>
        <end position="870"/>
    </location>
</feature>
<evidence type="ECO:0000256" key="1">
    <source>
        <dbReference type="SAM" id="MobiDB-lite"/>
    </source>
</evidence>
<dbReference type="Pfam" id="PF25791">
    <property type="entry name" value="WHD_BREX_BrxC"/>
    <property type="match status" value="1"/>
</dbReference>
<evidence type="ECO:0000313" key="5">
    <source>
        <dbReference type="EMBL" id="MDI5934664.1"/>
    </source>
</evidence>
<reference evidence="5 6" key="1">
    <citation type="submission" date="2023-04" db="EMBL/GenBank/DDBJ databases">
        <title>Halomonas strains isolated from rhizosphere soil.</title>
        <authorList>
            <person name="Xu L."/>
            <person name="Sun J.-Q."/>
        </authorList>
    </citation>
    <scope>NUCLEOTIDE SEQUENCE [LARGE SCALE GENOMIC DNA]</scope>
    <source>
        <strain evidence="5 6">LN1S58</strain>
    </source>
</reference>
<keyword evidence="6" id="KW-1185">Reference proteome</keyword>
<dbReference type="InterPro" id="IPR058037">
    <property type="entry name" value="BREX_BrxC_helical"/>
</dbReference>
<feature type="compositionally biased region" description="Polar residues" evidence="1">
    <location>
        <begin position="1166"/>
        <end position="1179"/>
    </location>
</feature>